<sequence>TTTAAATTTTRAATTTTAAATTTTRAATTTTAAPTTTTKAATTTTTARATTTTVATTTTTTQAATGPTYYLSPNGNDSNSGSASAPWRTIQKAANTVNAGDTVVLMDGTYTEGSIGFNRSGTAAKPITFKAQNKWKAIVSSTSGCQPGFSINASYITVKDLTFGIGGNSCSTYTSSNVHIRAWNTVNPTPSNPTSGSAGFHADGLKLTGGLARSEGIKSNQDYTIIENVEADNALEIFNSKQSIIRNNNVTGQDQYGVSIFAKGGVRSAQIYGNVVRNKHNDGYGIYLGGYSCDTCFFDPSAKIEAYNSVAYNNVVINDSGHLNALVFAGAKDSAFFNNVVIGGGVVTMQGGYNTGFRANTTNPTLVNNIIICNGAQAHSGSYSGTYKVDSNNFYNCSGVPSQTNAVTGDPLFVANTSNWALQANSPARNRGAAVSFTGYNGESINVSLDKNGVTRSAPWDLGIYNY</sequence>
<dbReference type="GO" id="GO:0005576">
    <property type="term" value="C:extracellular region"/>
    <property type="evidence" value="ECO:0007669"/>
    <property type="project" value="UniProtKB-SubCell"/>
</dbReference>
<dbReference type="InterPro" id="IPR011050">
    <property type="entry name" value="Pectin_lyase_fold/virulence"/>
</dbReference>
<dbReference type="GO" id="GO:0016837">
    <property type="term" value="F:carbon-oxygen lyase activity, acting on polysaccharides"/>
    <property type="evidence" value="ECO:0007669"/>
    <property type="project" value="TreeGrafter"/>
</dbReference>
<evidence type="ECO:0000256" key="4">
    <source>
        <dbReference type="SAM" id="MobiDB-lite"/>
    </source>
</evidence>
<dbReference type="EMBL" id="SLZQ01000032">
    <property type="protein sequence ID" value="TCS31451.1"/>
    <property type="molecule type" value="Genomic_DNA"/>
</dbReference>
<gene>
    <name evidence="5" type="ORF">EDC30_1321</name>
</gene>
<dbReference type="OrthoDB" id="9762467at2"/>
<dbReference type="InterPro" id="IPR039513">
    <property type="entry name" value="PL-6"/>
</dbReference>
<evidence type="ECO:0000313" key="5">
    <source>
        <dbReference type="EMBL" id="TCS31451.1"/>
    </source>
</evidence>
<dbReference type="Gene3D" id="2.160.20.10">
    <property type="entry name" value="Single-stranded right-handed beta-helix, Pectin lyase-like"/>
    <property type="match status" value="1"/>
</dbReference>
<organism evidence="5 6">
    <name type="scientific">Paucimonas lemoignei</name>
    <name type="common">Pseudomonas lemoignei</name>
    <dbReference type="NCBI Taxonomy" id="29443"/>
    <lineage>
        <taxon>Bacteria</taxon>
        <taxon>Pseudomonadati</taxon>
        <taxon>Pseudomonadota</taxon>
        <taxon>Betaproteobacteria</taxon>
        <taxon>Burkholderiales</taxon>
        <taxon>Burkholderiaceae</taxon>
        <taxon>Paucimonas</taxon>
    </lineage>
</organism>
<dbReference type="AlphaFoldDB" id="A0A4R3HNW4"/>
<proteinExistence type="predicted"/>
<dbReference type="Proteomes" id="UP000295382">
    <property type="component" value="Unassembled WGS sequence"/>
</dbReference>
<dbReference type="SUPFAM" id="SSF51126">
    <property type="entry name" value="Pectin lyase-like"/>
    <property type="match status" value="1"/>
</dbReference>
<feature type="region of interest" description="Disordered" evidence="4">
    <location>
        <begin position="1"/>
        <end position="39"/>
    </location>
</feature>
<keyword evidence="3" id="KW-0732">Signal</keyword>
<reference evidence="5 6" key="1">
    <citation type="submission" date="2019-03" db="EMBL/GenBank/DDBJ databases">
        <title>Genomic Encyclopedia of Type Strains, Phase IV (KMG-IV): sequencing the most valuable type-strain genomes for metagenomic binning, comparative biology and taxonomic classification.</title>
        <authorList>
            <person name="Goeker M."/>
        </authorList>
    </citation>
    <scope>NUCLEOTIDE SEQUENCE [LARGE SCALE GENOMIC DNA]</scope>
    <source>
        <strain evidence="5 6">DSM 7445</strain>
    </source>
</reference>
<keyword evidence="6" id="KW-1185">Reference proteome</keyword>
<comment type="subcellular location">
    <subcellularLocation>
        <location evidence="1">Secreted</location>
    </subcellularLocation>
</comment>
<dbReference type="PANTHER" id="PTHR40088:SF2">
    <property type="entry name" value="SECRETED SUGAR HYDROLASE"/>
    <property type="match status" value="1"/>
</dbReference>
<evidence type="ECO:0000256" key="2">
    <source>
        <dbReference type="ARBA" id="ARBA00022525"/>
    </source>
</evidence>
<protein>
    <submittedName>
        <fullName evidence="5">Chondroitinase B-like protein</fullName>
    </submittedName>
</protein>
<comment type="caution">
    <text evidence="5">The sequence shown here is derived from an EMBL/GenBank/DDBJ whole genome shotgun (WGS) entry which is preliminary data.</text>
</comment>
<dbReference type="InterPro" id="IPR012334">
    <property type="entry name" value="Pectin_lyas_fold"/>
</dbReference>
<evidence type="ECO:0000313" key="6">
    <source>
        <dbReference type="Proteomes" id="UP000295382"/>
    </source>
</evidence>
<feature type="non-terminal residue" evidence="5">
    <location>
        <position position="1"/>
    </location>
</feature>
<name>A0A4R3HNW4_PAULE</name>
<accession>A0A4R3HNW4</accession>
<dbReference type="PANTHER" id="PTHR40088">
    <property type="entry name" value="PECTATE LYASE (EUROFUNG)"/>
    <property type="match status" value="1"/>
</dbReference>
<dbReference type="RefSeq" id="WP_132260577.1">
    <property type="nucleotide sequence ID" value="NZ_SLZQ01000032.1"/>
</dbReference>
<dbReference type="Pfam" id="PF14592">
    <property type="entry name" value="Chondroitinas_B"/>
    <property type="match status" value="1"/>
</dbReference>
<evidence type="ECO:0000256" key="3">
    <source>
        <dbReference type="ARBA" id="ARBA00022729"/>
    </source>
</evidence>
<dbReference type="InterPro" id="IPR052052">
    <property type="entry name" value="Polysaccharide_Lyase_9"/>
</dbReference>
<keyword evidence="2" id="KW-0964">Secreted</keyword>
<evidence type="ECO:0000256" key="1">
    <source>
        <dbReference type="ARBA" id="ARBA00004613"/>
    </source>
</evidence>